<keyword evidence="5" id="KW-1185">Reference proteome</keyword>
<evidence type="ECO:0000256" key="1">
    <source>
        <dbReference type="ARBA" id="ARBA00009893"/>
    </source>
</evidence>
<dbReference type="PANTHER" id="PTHR31438:SF1">
    <property type="entry name" value="LYSINE N-ACYLTRANSFERASE C17G9.06C-RELATED"/>
    <property type="match status" value="1"/>
</dbReference>
<dbReference type="Gene3D" id="3.40.630.30">
    <property type="match status" value="1"/>
</dbReference>
<evidence type="ECO:0000256" key="2">
    <source>
        <dbReference type="SAM" id="MobiDB-lite"/>
    </source>
</evidence>
<organism evidence="4 5">
    <name type="scientific">Parachaetomium inaequale</name>
    <dbReference type="NCBI Taxonomy" id="2588326"/>
    <lineage>
        <taxon>Eukaryota</taxon>
        <taxon>Fungi</taxon>
        <taxon>Dikarya</taxon>
        <taxon>Ascomycota</taxon>
        <taxon>Pezizomycotina</taxon>
        <taxon>Sordariomycetes</taxon>
        <taxon>Sordariomycetidae</taxon>
        <taxon>Sordariales</taxon>
        <taxon>Chaetomiaceae</taxon>
        <taxon>Parachaetomium</taxon>
    </lineage>
</organism>
<evidence type="ECO:0000313" key="5">
    <source>
        <dbReference type="Proteomes" id="UP001303115"/>
    </source>
</evidence>
<protein>
    <submittedName>
        <fullName evidence="4">Siderophore biosynthesis protein</fullName>
    </submittedName>
</protein>
<dbReference type="InterPro" id="IPR006769">
    <property type="entry name" value="MCU_C"/>
</dbReference>
<evidence type="ECO:0000313" key="4">
    <source>
        <dbReference type="EMBL" id="KAK4034947.1"/>
    </source>
</evidence>
<dbReference type="Proteomes" id="UP001303115">
    <property type="component" value="Unassembled WGS sequence"/>
</dbReference>
<feature type="region of interest" description="Disordered" evidence="2">
    <location>
        <begin position="539"/>
        <end position="573"/>
    </location>
</feature>
<dbReference type="GO" id="GO:0016410">
    <property type="term" value="F:N-acyltransferase activity"/>
    <property type="evidence" value="ECO:0007669"/>
    <property type="project" value="TreeGrafter"/>
</dbReference>
<feature type="region of interest" description="Disordered" evidence="2">
    <location>
        <begin position="209"/>
        <end position="262"/>
    </location>
</feature>
<dbReference type="SUPFAM" id="SSF55729">
    <property type="entry name" value="Acyl-CoA N-acyltransferases (Nat)"/>
    <property type="match status" value="1"/>
</dbReference>
<dbReference type="InterPro" id="IPR016181">
    <property type="entry name" value="Acyl_CoA_acyltransferase"/>
</dbReference>
<dbReference type="EMBL" id="MU854460">
    <property type="protein sequence ID" value="KAK4034947.1"/>
    <property type="molecule type" value="Genomic_DNA"/>
</dbReference>
<gene>
    <name evidence="4" type="ORF">C8A01DRAFT_48777</name>
</gene>
<accession>A0AAN6SPH7</accession>
<evidence type="ECO:0000259" key="3">
    <source>
        <dbReference type="Pfam" id="PF04678"/>
    </source>
</evidence>
<reference evidence="5" key="1">
    <citation type="journal article" date="2023" name="Mol. Phylogenet. Evol.">
        <title>Genome-scale phylogeny and comparative genomics of the fungal order Sordariales.</title>
        <authorList>
            <person name="Hensen N."/>
            <person name="Bonometti L."/>
            <person name="Westerberg I."/>
            <person name="Brannstrom I.O."/>
            <person name="Guillou S."/>
            <person name="Cros-Aarteil S."/>
            <person name="Calhoun S."/>
            <person name="Haridas S."/>
            <person name="Kuo A."/>
            <person name="Mondo S."/>
            <person name="Pangilinan J."/>
            <person name="Riley R."/>
            <person name="LaButti K."/>
            <person name="Andreopoulos B."/>
            <person name="Lipzen A."/>
            <person name="Chen C."/>
            <person name="Yan M."/>
            <person name="Daum C."/>
            <person name="Ng V."/>
            <person name="Clum A."/>
            <person name="Steindorff A."/>
            <person name="Ohm R.A."/>
            <person name="Martin F."/>
            <person name="Silar P."/>
            <person name="Natvig D.O."/>
            <person name="Lalanne C."/>
            <person name="Gautier V."/>
            <person name="Ament-Velasquez S.L."/>
            <person name="Kruys A."/>
            <person name="Hutchinson M.I."/>
            <person name="Powell A.J."/>
            <person name="Barry K."/>
            <person name="Miller A.N."/>
            <person name="Grigoriev I.V."/>
            <person name="Debuchy R."/>
            <person name="Gladieux P."/>
            <person name="Hiltunen Thoren M."/>
            <person name="Johannesson H."/>
        </authorList>
    </citation>
    <scope>NUCLEOTIDE SEQUENCE [LARGE SCALE GENOMIC DNA]</scope>
    <source>
        <strain evidence="5">CBS 284.82</strain>
    </source>
</reference>
<comment type="caution">
    <text evidence="4">The sequence shown here is derived from an EMBL/GenBank/DDBJ whole genome shotgun (WGS) entry which is preliminary data.</text>
</comment>
<feature type="domain" description="Calcium uniporter protein C-terminal" evidence="3">
    <location>
        <begin position="307"/>
        <end position="429"/>
    </location>
</feature>
<name>A0AAN6SPH7_9PEZI</name>
<feature type="compositionally biased region" description="Basic and acidic residues" evidence="2">
    <location>
        <begin position="209"/>
        <end position="236"/>
    </location>
</feature>
<feature type="compositionally biased region" description="Basic and acidic residues" evidence="2">
    <location>
        <begin position="92"/>
        <end position="102"/>
    </location>
</feature>
<dbReference type="Pfam" id="PF13523">
    <property type="entry name" value="Acetyltransf_8"/>
    <property type="match status" value="1"/>
</dbReference>
<feature type="compositionally biased region" description="Basic and acidic residues" evidence="2">
    <location>
        <begin position="53"/>
        <end position="80"/>
    </location>
</feature>
<proteinExistence type="inferred from homology"/>
<comment type="similarity">
    <text evidence="1">Belongs to the lysine N-acyltransferase MbtK family.</text>
</comment>
<sequence>MNHVFGRLQRRLIQGSPSWRVPTRCRLETQFAHRQLRPGIFAGQPARSASTVKPDETEPEAKAKKLDQKVLDEQEQEVRARQNQVKRPWHRQGADDPPVEKGAKEVAPVTEGWLPGAVADTRCPGKLLTTPTRLLKLILPLPIAIEKDRDNNSKHDYGRSISPNDSIQPLALLVHPQQPLSYVERLIQAEIPPMMEDGKEKVPSVYFRAEDTAHGDSKPTTRSEARHRDEESESESRTAGPTHVELYSGLGHEGPERHGTDQNWVRWSNSTEMGDFIRDAARGREFAVEIEGYHAEMRVSVPSFNDRTYYMRAQLRKMSRQIDELSSIKRECDLLAHRGANLLAKGGFALLSGWWGVVYYVTFHTEFGWDLVEPVTYLAGLTTIMGGYLWFLYISKDLSYKAAMNVTVSRRQNALYEARGFDYHKWQQLVQEANALRREIKVAAVEYDVDWDEAKEVGDGVKEVLTEERTKGGDKARLFRLGHDVTHAATPMGPQIIHLPDGQHFTVTPVFAGLFFKSNELSTHNNAFPIGWTIVIHTEDGTDDDEGASSTAPGQGAAGGSPGSDKKPHLHSFTSPTLQNDSLFISSVSNPSTSDFKPASSPTRQIAMMLWVTLYWYFHQPPPPTTLTTEASRSTPSTGKPRGEWRVHIKRDGMLRGRNLIPKLERMGLVATFNSAVGTALVDTDDMWANMFVTQRMFWQIPGRLFLFTLQPGSKNGHPYPRSPAPSRPVSPMPGEYAAIQPQLAIYEAGDLPGAAPPASLTSVPSFPISPFFSASHLPTYYPPPPLQYTITNHVRHPLRPKPPRMGEVFYTRFVPSVGQFLSFRVASVSPKPVPYMGPVGPAPPAQSSNLLAMTDSALLEAWHANPRVSNFWGAYAPSSLTNALQSRHSFPAIGLWDGVPFGYFELYWVKEDLLGRYAGPAVDDWDRGCHVLIGEEWARGRVQSWLTSLVHWLFCADYRTMSICLEPRVDNARFIHHLEYAGFTKEKEITFPHKQAWFGRLRRESWDGPAL</sequence>
<dbReference type="PANTHER" id="PTHR31438">
    <property type="entry name" value="LYSINE N-ACYLTRANSFERASE C17G9.06C-RELATED"/>
    <property type="match status" value="1"/>
</dbReference>
<feature type="region of interest" description="Disordered" evidence="2">
    <location>
        <begin position="36"/>
        <end position="102"/>
    </location>
</feature>
<dbReference type="Pfam" id="PF04678">
    <property type="entry name" value="MCU"/>
    <property type="match status" value="1"/>
</dbReference>
<dbReference type="AlphaFoldDB" id="A0AAN6SPH7"/>